<proteinExistence type="predicted"/>
<dbReference type="Proteomes" id="UP000245698">
    <property type="component" value="Unassembled WGS sequence"/>
</dbReference>
<protein>
    <submittedName>
        <fullName evidence="1">Uncharacterized protein</fullName>
    </submittedName>
</protein>
<evidence type="ECO:0000313" key="2">
    <source>
        <dbReference type="Proteomes" id="UP000245698"/>
    </source>
</evidence>
<name>A0A2P9APV2_9HYPH</name>
<evidence type="ECO:0000313" key="1">
    <source>
        <dbReference type="EMBL" id="SJM33191.1"/>
    </source>
</evidence>
<dbReference type="AlphaFoldDB" id="A0A2P9APV2"/>
<reference evidence="2" key="1">
    <citation type="submission" date="2016-12" db="EMBL/GenBank/DDBJ databases">
        <authorList>
            <person name="Brunel B."/>
        </authorList>
    </citation>
    <scope>NUCLEOTIDE SEQUENCE [LARGE SCALE GENOMIC DNA]</scope>
</reference>
<accession>A0A2P9APV2</accession>
<dbReference type="EMBL" id="FUIG01000042">
    <property type="protein sequence ID" value="SJM33191.1"/>
    <property type="molecule type" value="Genomic_DNA"/>
</dbReference>
<keyword evidence="2" id="KW-1185">Reference proteome</keyword>
<sequence length="189" mass="20766">MHVALMQFSRKRPQRQRKTAWRDQAVDWSSESIGSEQGSGVLDLLDCLRHQIVHGAANLMVRLDDPGFVEILADLAENVVIAGFLDVGEDYLASIGFGVGPGLAELFGGPQAERLVAAGRGLEPEFLVDYEFALEALLAIFHAAHGIPPVNPIRWQLKYVYCRSTNQKAAGRSIWYVTCCAAAFHSGKR</sequence>
<organism evidence="1 2">
    <name type="scientific">Mesorhizobium delmotii</name>
    <dbReference type="NCBI Taxonomy" id="1631247"/>
    <lineage>
        <taxon>Bacteria</taxon>
        <taxon>Pseudomonadati</taxon>
        <taxon>Pseudomonadota</taxon>
        <taxon>Alphaproteobacteria</taxon>
        <taxon>Hyphomicrobiales</taxon>
        <taxon>Phyllobacteriaceae</taxon>
        <taxon>Mesorhizobium</taxon>
    </lineage>
</organism>
<gene>
    <name evidence="1" type="ORF">BQ8482_340087</name>
</gene>